<sequence length="41" mass="4375">MTGTAGSGTHRGEPRILRVARYAVEVLAFAATLVIAYLVWG</sequence>
<organism evidence="2 3">
    <name type="scientific">Planobispora rosea</name>
    <dbReference type="NCBI Taxonomy" id="35762"/>
    <lineage>
        <taxon>Bacteria</taxon>
        <taxon>Bacillati</taxon>
        <taxon>Actinomycetota</taxon>
        <taxon>Actinomycetes</taxon>
        <taxon>Streptosporangiales</taxon>
        <taxon>Streptosporangiaceae</taxon>
        <taxon>Planobispora</taxon>
    </lineage>
</organism>
<dbReference type="AlphaFoldDB" id="A0A8J3RUP4"/>
<comment type="caution">
    <text evidence="2">The sequence shown here is derived from an EMBL/GenBank/DDBJ whole genome shotgun (WGS) entry which is preliminary data.</text>
</comment>
<evidence type="ECO:0000256" key="1">
    <source>
        <dbReference type="SAM" id="Phobius"/>
    </source>
</evidence>
<reference evidence="2" key="1">
    <citation type="submission" date="2021-01" db="EMBL/GenBank/DDBJ databases">
        <title>Whole genome shotgun sequence of Planobispora rosea NBRC 15558.</title>
        <authorList>
            <person name="Komaki H."/>
            <person name="Tamura T."/>
        </authorList>
    </citation>
    <scope>NUCLEOTIDE SEQUENCE</scope>
    <source>
        <strain evidence="2">NBRC 15558</strain>
    </source>
</reference>
<keyword evidence="1" id="KW-0812">Transmembrane</keyword>
<dbReference type="EMBL" id="BOOI01000013">
    <property type="protein sequence ID" value="GIH83396.1"/>
    <property type="molecule type" value="Genomic_DNA"/>
</dbReference>
<feature type="transmembrane region" description="Helical" evidence="1">
    <location>
        <begin position="19"/>
        <end position="40"/>
    </location>
</feature>
<proteinExistence type="predicted"/>
<evidence type="ECO:0000313" key="3">
    <source>
        <dbReference type="Proteomes" id="UP000655044"/>
    </source>
</evidence>
<gene>
    <name evidence="2" type="ORF">Pro02_18040</name>
</gene>
<evidence type="ECO:0000313" key="2">
    <source>
        <dbReference type="EMBL" id="GIH83396.1"/>
    </source>
</evidence>
<keyword evidence="1" id="KW-1133">Transmembrane helix</keyword>
<name>A0A8J3RUP4_PLARO</name>
<accession>A0A8J3RUP4</accession>
<dbReference type="Proteomes" id="UP000655044">
    <property type="component" value="Unassembled WGS sequence"/>
</dbReference>
<dbReference type="RefSeq" id="WP_268249361.1">
    <property type="nucleotide sequence ID" value="NZ_BMQP01000027.1"/>
</dbReference>
<protein>
    <submittedName>
        <fullName evidence="2">Uncharacterized protein</fullName>
    </submittedName>
</protein>
<keyword evidence="3" id="KW-1185">Reference proteome</keyword>
<keyword evidence="1" id="KW-0472">Membrane</keyword>